<accession>A0A0C5FRG7</accession>
<dbReference type="STRING" id="477245.TU94_00545"/>
<evidence type="ECO:0000313" key="3">
    <source>
        <dbReference type="Proteomes" id="UP000032234"/>
    </source>
</evidence>
<reference evidence="2 3" key="1">
    <citation type="submission" date="2015-02" db="EMBL/GenBank/DDBJ databases">
        <title>Genome sequence of thermotolerant Streptomyces cyaneogriseus subsp. Noncyanogenus NMWT1, the producer of nematocidal antibiotics nemadectin.</title>
        <authorList>
            <person name="Wang H."/>
            <person name="Li C."/>
            <person name="Xiang W."/>
            <person name="Wang X."/>
        </authorList>
    </citation>
    <scope>NUCLEOTIDE SEQUENCE [LARGE SCALE GENOMIC DNA]</scope>
    <source>
        <strain evidence="2 3">NMWT 1</strain>
    </source>
</reference>
<sequence>MSRVPVRGGSAAAAPRPSPGADRDDRGRQGHPLGRTGAPDDVAATVAFLLSDRTDWVTGAVWDVDGGVMAGRN</sequence>
<proteinExistence type="predicted"/>
<dbReference type="Gene3D" id="3.40.50.720">
    <property type="entry name" value="NAD(P)-binding Rossmann-like Domain"/>
    <property type="match status" value="1"/>
</dbReference>
<dbReference type="InterPro" id="IPR002347">
    <property type="entry name" value="SDR_fam"/>
</dbReference>
<evidence type="ECO:0000313" key="2">
    <source>
        <dbReference type="EMBL" id="AJP00263.1"/>
    </source>
</evidence>
<feature type="compositionally biased region" description="Low complexity" evidence="1">
    <location>
        <begin position="1"/>
        <end position="15"/>
    </location>
</feature>
<name>A0A0C5FRG7_9ACTN</name>
<feature type="region of interest" description="Disordered" evidence="1">
    <location>
        <begin position="1"/>
        <end position="41"/>
    </location>
</feature>
<evidence type="ECO:0000256" key="1">
    <source>
        <dbReference type="SAM" id="MobiDB-lite"/>
    </source>
</evidence>
<dbReference type="EMBL" id="CP010849">
    <property type="protein sequence ID" value="AJP00263.1"/>
    <property type="molecule type" value="Genomic_DNA"/>
</dbReference>
<dbReference type="SUPFAM" id="SSF51735">
    <property type="entry name" value="NAD(P)-binding Rossmann-fold domains"/>
    <property type="match status" value="1"/>
</dbReference>
<evidence type="ECO:0008006" key="4">
    <source>
        <dbReference type="Google" id="ProtNLM"/>
    </source>
</evidence>
<dbReference type="HOGENOM" id="CLU_2703134_0_0_11"/>
<dbReference type="PATRIC" id="fig|477245.3.peg.134"/>
<protein>
    <recommendedName>
        <fullName evidence="4">Oxidoreductase</fullName>
    </recommendedName>
</protein>
<dbReference type="AlphaFoldDB" id="A0A0C5FRG7"/>
<dbReference type="Pfam" id="PF13561">
    <property type="entry name" value="adh_short_C2"/>
    <property type="match status" value="1"/>
</dbReference>
<gene>
    <name evidence="2" type="ORF">TU94_00545</name>
</gene>
<keyword evidence="3" id="KW-1185">Reference proteome</keyword>
<dbReference type="KEGG" id="scw:TU94_00545"/>
<dbReference type="Proteomes" id="UP000032234">
    <property type="component" value="Chromosome"/>
</dbReference>
<organism evidence="2 3">
    <name type="scientific">Streptomyces cyaneogriseus subsp. noncyanogenus</name>
    <dbReference type="NCBI Taxonomy" id="477245"/>
    <lineage>
        <taxon>Bacteria</taxon>
        <taxon>Bacillati</taxon>
        <taxon>Actinomycetota</taxon>
        <taxon>Actinomycetes</taxon>
        <taxon>Kitasatosporales</taxon>
        <taxon>Streptomycetaceae</taxon>
        <taxon>Streptomyces</taxon>
    </lineage>
</organism>
<dbReference type="InterPro" id="IPR036291">
    <property type="entry name" value="NAD(P)-bd_dom_sf"/>
</dbReference>